<organism evidence="2 3">
    <name type="scientific">Coemansia asiatica</name>
    <dbReference type="NCBI Taxonomy" id="1052880"/>
    <lineage>
        <taxon>Eukaryota</taxon>
        <taxon>Fungi</taxon>
        <taxon>Fungi incertae sedis</taxon>
        <taxon>Zoopagomycota</taxon>
        <taxon>Kickxellomycotina</taxon>
        <taxon>Kickxellomycetes</taxon>
        <taxon>Kickxellales</taxon>
        <taxon>Kickxellaceae</taxon>
        <taxon>Coemansia</taxon>
    </lineage>
</organism>
<protein>
    <submittedName>
        <fullName evidence="2">Uncharacterized protein</fullName>
    </submittedName>
</protein>
<sequence length="85" mass="9680">MLFSRQLFAQHRRAYKFGDPNLPRMKTVPRDKFSGMSKLVLGEEKRKPFREGGLDSAYVLDNIASSNSAPRDRSGVAEYLDKDKS</sequence>
<dbReference type="EMBL" id="JANBOH010000128">
    <property type="protein sequence ID" value="KAJ1645018.1"/>
    <property type="molecule type" value="Genomic_DNA"/>
</dbReference>
<name>A0A9W7XL65_9FUNG</name>
<feature type="compositionally biased region" description="Basic and acidic residues" evidence="1">
    <location>
        <begin position="70"/>
        <end position="85"/>
    </location>
</feature>
<feature type="region of interest" description="Disordered" evidence="1">
    <location>
        <begin position="66"/>
        <end position="85"/>
    </location>
</feature>
<evidence type="ECO:0000313" key="2">
    <source>
        <dbReference type="EMBL" id="KAJ1645018.1"/>
    </source>
</evidence>
<dbReference type="Proteomes" id="UP001145021">
    <property type="component" value="Unassembled WGS sequence"/>
</dbReference>
<reference evidence="2" key="1">
    <citation type="submission" date="2022-07" db="EMBL/GenBank/DDBJ databases">
        <title>Phylogenomic reconstructions and comparative analyses of Kickxellomycotina fungi.</title>
        <authorList>
            <person name="Reynolds N.K."/>
            <person name="Stajich J.E."/>
            <person name="Barry K."/>
            <person name="Grigoriev I.V."/>
            <person name="Crous P."/>
            <person name="Smith M.E."/>
        </authorList>
    </citation>
    <scope>NUCLEOTIDE SEQUENCE</scope>
    <source>
        <strain evidence="2">NBRC 105413</strain>
    </source>
</reference>
<proteinExistence type="predicted"/>
<gene>
    <name evidence="2" type="ORF">LPJ64_003350</name>
</gene>
<keyword evidence="3" id="KW-1185">Reference proteome</keyword>
<accession>A0A9W7XL65</accession>
<comment type="caution">
    <text evidence="2">The sequence shown here is derived from an EMBL/GenBank/DDBJ whole genome shotgun (WGS) entry which is preliminary data.</text>
</comment>
<dbReference type="AlphaFoldDB" id="A0A9W7XL65"/>
<evidence type="ECO:0000256" key="1">
    <source>
        <dbReference type="SAM" id="MobiDB-lite"/>
    </source>
</evidence>
<evidence type="ECO:0000313" key="3">
    <source>
        <dbReference type="Proteomes" id="UP001145021"/>
    </source>
</evidence>